<comment type="caution">
    <text evidence="2">The sequence shown here is derived from an EMBL/GenBank/DDBJ whole genome shotgun (WGS) entry which is preliminary data.</text>
</comment>
<reference evidence="2" key="1">
    <citation type="submission" date="2021-06" db="EMBL/GenBank/DDBJ databases">
        <authorList>
            <person name="Kallberg Y."/>
            <person name="Tangrot J."/>
            <person name="Rosling A."/>
        </authorList>
    </citation>
    <scope>NUCLEOTIDE SEQUENCE</scope>
    <source>
        <strain evidence="2">BR232B</strain>
    </source>
</reference>
<feature type="compositionally biased region" description="Basic residues" evidence="1">
    <location>
        <begin position="137"/>
        <end position="156"/>
    </location>
</feature>
<feature type="compositionally biased region" description="Basic residues" evidence="1">
    <location>
        <begin position="105"/>
        <end position="130"/>
    </location>
</feature>
<organism evidence="2 3">
    <name type="scientific">Paraglomus brasilianum</name>
    <dbReference type="NCBI Taxonomy" id="144538"/>
    <lineage>
        <taxon>Eukaryota</taxon>
        <taxon>Fungi</taxon>
        <taxon>Fungi incertae sedis</taxon>
        <taxon>Mucoromycota</taxon>
        <taxon>Glomeromycotina</taxon>
        <taxon>Glomeromycetes</taxon>
        <taxon>Paraglomerales</taxon>
        <taxon>Paraglomeraceae</taxon>
        <taxon>Paraglomus</taxon>
    </lineage>
</organism>
<dbReference type="Proteomes" id="UP000789739">
    <property type="component" value="Unassembled WGS sequence"/>
</dbReference>
<evidence type="ECO:0000256" key="1">
    <source>
        <dbReference type="SAM" id="MobiDB-lite"/>
    </source>
</evidence>
<gene>
    <name evidence="2" type="ORF">PBRASI_LOCUS3866</name>
</gene>
<dbReference type="EMBL" id="CAJVPI010000367">
    <property type="protein sequence ID" value="CAG8525862.1"/>
    <property type="molecule type" value="Genomic_DNA"/>
</dbReference>
<evidence type="ECO:0000313" key="3">
    <source>
        <dbReference type="Proteomes" id="UP000789739"/>
    </source>
</evidence>
<protein>
    <submittedName>
        <fullName evidence="2">2514_t:CDS:1</fullName>
    </submittedName>
</protein>
<keyword evidence="3" id="KW-1185">Reference proteome</keyword>
<dbReference type="OrthoDB" id="10558501at2759"/>
<feature type="region of interest" description="Disordered" evidence="1">
    <location>
        <begin position="90"/>
        <end position="156"/>
    </location>
</feature>
<accession>A0A9N9ACI5</accession>
<dbReference type="AlphaFoldDB" id="A0A9N9ACI5"/>
<evidence type="ECO:0000313" key="2">
    <source>
        <dbReference type="EMBL" id="CAG8525862.1"/>
    </source>
</evidence>
<name>A0A9N9ACI5_9GLOM</name>
<sequence>MVREGIWRQSILESPVCPKSVTALKGPDIVQAIIATVAEAVITRERRRIAMTVIAFERPLVTAQNIIDRNLAELVTFINELTTRTALAVEGPKVWASTPQNSPPKAKKKPKQQKPSKKSPPKKNSKKVSNKKASVQRNKKKVGAKPGAKSKRKISK</sequence>
<proteinExistence type="predicted"/>